<dbReference type="EMBL" id="KV875466">
    <property type="protein sequence ID" value="RZR70849.1"/>
    <property type="molecule type" value="Genomic_DNA"/>
</dbReference>
<protein>
    <submittedName>
        <fullName evidence="2">Uncharacterized protein</fullName>
    </submittedName>
</protein>
<dbReference type="AlphaFoldDB" id="A0A445M9D7"/>
<feature type="region of interest" description="Disordered" evidence="1">
    <location>
        <begin position="1"/>
        <end position="51"/>
    </location>
</feature>
<accession>A0A445M9D7</accession>
<evidence type="ECO:0000256" key="1">
    <source>
        <dbReference type="SAM" id="MobiDB-lite"/>
    </source>
</evidence>
<proteinExistence type="predicted"/>
<feature type="compositionally biased region" description="Polar residues" evidence="1">
    <location>
        <begin position="20"/>
        <end position="31"/>
    </location>
</feature>
<name>A0A445M9D7_ENSVE</name>
<organism evidence="2">
    <name type="scientific">Ensete ventricosum</name>
    <name type="common">Abyssinian banana</name>
    <name type="synonym">Musa ensete</name>
    <dbReference type="NCBI Taxonomy" id="4639"/>
    <lineage>
        <taxon>Eukaryota</taxon>
        <taxon>Viridiplantae</taxon>
        <taxon>Streptophyta</taxon>
        <taxon>Embryophyta</taxon>
        <taxon>Tracheophyta</taxon>
        <taxon>Spermatophyta</taxon>
        <taxon>Magnoliopsida</taxon>
        <taxon>Liliopsida</taxon>
        <taxon>Zingiberales</taxon>
        <taxon>Musaceae</taxon>
        <taxon>Ensete</taxon>
    </lineage>
</organism>
<evidence type="ECO:0000313" key="2">
    <source>
        <dbReference type="EMBL" id="RZR70849.1"/>
    </source>
</evidence>
<feature type="compositionally biased region" description="Low complexity" evidence="1">
    <location>
        <begin position="1"/>
        <end position="14"/>
    </location>
</feature>
<gene>
    <name evidence="2" type="ORF">BHM03_00001934</name>
</gene>
<reference evidence="2" key="1">
    <citation type="journal article" date="2018" name="Data Brief">
        <title>Genome sequence data from 17 accessions of Ensete ventricosum, a staple food crop for millions in Ethiopia.</title>
        <authorList>
            <person name="Yemataw Z."/>
            <person name="Muzemil S."/>
            <person name="Ambachew D."/>
            <person name="Tripathi L."/>
            <person name="Tesfaye K."/>
            <person name="Chala A."/>
            <person name="Farbos A."/>
            <person name="O'Neill P."/>
            <person name="Moore K."/>
            <person name="Grant M."/>
            <person name="Studholme D.J."/>
        </authorList>
    </citation>
    <scope>NUCLEOTIDE SEQUENCE [LARGE SCALE GENOMIC DNA]</scope>
    <source>
        <tissue evidence="2">Leaf</tissue>
    </source>
</reference>
<dbReference type="Proteomes" id="UP000290560">
    <property type="component" value="Unassembled WGS sequence"/>
</dbReference>
<sequence>MENLPSASPLAPRPSYHPKWSSQPFGLSTSKRTIRNKANRRTSTSLRSEGPMYIYKPSHRKLLLDSTTTKSNKLAPTGRDLIESSAPSEMVLTSWPQHIARCYLGLGTF</sequence>